<reference evidence="1" key="1">
    <citation type="submission" date="2024-09" db="EMBL/GenBank/DDBJ databases">
        <title>The complete genome of Klebsiella pneumoniae phage phi1_175008.</title>
        <authorList>
            <person name="Li J."/>
            <person name="Feng Y."/>
            <person name="Zong Z."/>
        </authorList>
    </citation>
    <scope>NUCLEOTIDE SEQUENCE</scope>
</reference>
<sequence>MIIGSGISVMNDKIVLTRLELKTIIEDAFIDGWKQGQESDWYDAEDFLHYHVNPDGSEEETHSETTIALKNLMEEKL</sequence>
<dbReference type="EMBL" id="PQ360875">
    <property type="protein sequence ID" value="XKX17598.1"/>
    <property type="molecule type" value="Genomic_DNA"/>
</dbReference>
<evidence type="ECO:0000313" key="1">
    <source>
        <dbReference type="EMBL" id="XKX17598.1"/>
    </source>
</evidence>
<accession>A0ACD5FS55</accession>
<protein>
    <submittedName>
        <fullName evidence="1">Uncharacterized protein</fullName>
    </submittedName>
</protein>
<proteinExistence type="predicted"/>
<evidence type="ECO:0000313" key="2">
    <source>
        <dbReference type="Proteomes" id="UP001365931"/>
    </source>
</evidence>
<name>A0ACD5FS55_9CAUD</name>
<dbReference type="Proteomes" id="UP001365931">
    <property type="component" value="Segment"/>
</dbReference>
<gene>
    <name evidence="1" type="ORF">MVUOKPPV_CDS0201</name>
</gene>
<organism evidence="1 2">
    <name type="scientific">Klebsiella phage phi1_175008</name>
    <dbReference type="NCBI Taxonomy" id="3127744"/>
    <lineage>
        <taxon>Viruses</taxon>
        <taxon>Duplodnaviria</taxon>
        <taxon>Heunggongvirae</taxon>
        <taxon>Uroviricota</taxon>
        <taxon>Caudoviricetes</taxon>
        <taxon>Stephanstirmvirinae</taxon>
    </lineage>
</organism>